<name>A0A197JS31_9FUNG</name>
<proteinExistence type="predicted"/>
<keyword evidence="2" id="KW-1185">Reference proteome</keyword>
<dbReference type="EMBL" id="KV442059">
    <property type="protein sequence ID" value="OAQ27256.1"/>
    <property type="molecule type" value="Genomic_DNA"/>
</dbReference>
<accession>A0A197JS31</accession>
<evidence type="ECO:0000313" key="2">
    <source>
        <dbReference type="Proteomes" id="UP000078512"/>
    </source>
</evidence>
<sequence>MKEHRPRKYLVPFPRRTLLPFHPSPSLWRPASLSLLSFSVVFCFPFTSPTYRSSPFLLYHPIFESASARVCACVLLDSRRVKMTRVCVRVCIVDSKAGWMC</sequence>
<dbReference type="Proteomes" id="UP000078512">
    <property type="component" value="Unassembled WGS sequence"/>
</dbReference>
<organism evidence="1 2">
    <name type="scientific">Linnemannia elongata AG-77</name>
    <dbReference type="NCBI Taxonomy" id="1314771"/>
    <lineage>
        <taxon>Eukaryota</taxon>
        <taxon>Fungi</taxon>
        <taxon>Fungi incertae sedis</taxon>
        <taxon>Mucoromycota</taxon>
        <taxon>Mortierellomycotina</taxon>
        <taxon>Mortierellomycetes</taxon>
        <taxon>Mortierellales</taxon>
        <taxon>Mortierellaceae</taxon>
        <taxon>Linnemannia</taxon>
    </lineage>
</organism>
<reference evidence="1 2" key="1">
    <citation type="submission" date="2016-05" db="EMBL/GenBank/DDBJ databases">
        <title>Genome sequencing reveals origins of a unique bacterial endosymbiosis in the earliest lineages of terrestrial Fungi.</title>
        <authorList>
            <consortium name="DOE Joint Genome Institute"/>
            <person name="Uehling J."/>
            <person name="Gryganskyi A."/>
            <person name="Hameed K."/>
            <person name="Tschaplinski T."/>
            <person name="Misztal P."/>
            <person name="Wu S."/>
            <person name="Desiro A."/>
            <person name="Vande Pol N."/>
            <person name="Du Z.-Y."/>
            <person name="Zienkiewicz A."/>
            <person name="Zienkiewicz K."/>
            <person name="Morin E."/>
            <person name="Tisserant E."/>
            <person name="Splivallo R."/>
            <person name="Hainaut M."/>
            <person name="Henrissat B."/>
            <person name="Ohm R."/>
            <person name="Kuo A."/>
            <person name="Yan J."/>
            <person name="Lipzen A."/>
            <person name="Nolan M."/>
            <person name="Labutti K."/>
            <person name="Barry K."/>
            <person name="Goldstein A."/>
            <person name="Labbe J."/>
            <person name="Schadt C."/>
            <person name="Tuskan G."/>
            <person name="Grigoriev I."/>
            <person name="Martin F."/>
            <person name="Vilgalys R."/>
            <person name="Bonito G."/>
        </authorList>
    </citation>
    <scope>NUCLEOTIDE SEQUENCE [LARGE SCALE GENOMIC DNA]</scope>
    <source>
        <strain evidence="1 2">AG-77</strain>
    </source>
</reference>
<gene>
    <name evidence="1" type="ORF">K457DRAFT_643448</name>
</gene>
<evidence type="ECO:0000313" key="1">
    <source>
        <dbReference type="EMBL" id="OAQ27256.1"/>
    </source>
</evidence>
<protein>
    <submittedName>
        <fullName evidence="1">Uncharacterized protein</fullName>
    </submittedName>
</protein>
<dbReference type="AlphaFoldDB" id="A0A197JS31"/>